<evidence type="ECO:0000313" key="2">
    <source>
        <dbReference type="Proteomes" id="UP000017836"/>
    </source>
</evidence>
<dbReference type="Gramene" id="ERN12932">
    <property type="protein sequence ID" value="ERN12932"/>
    <property type="gene ID" value="AMTR_s00050p00214660"/>
</dbReference>
<proteinExistence type="predicted"/>
<organism evidence="1 2">
    <name type="scientific">Amborella trichopoda</name>
    <dbReference type="NCBI Taxonomy" id="13333"/>
    <lineage>
        <taxon>Eukaryota</taxon>
        <taxon>Viridiplantae</taxon>
        <taxon>Streptophyta</taxon>
        <taxon>Embryophyta</taxon>
        <taxon>Tracheophyta</taxon>
        <taxon>Spermatophyta</taxon>
        <taxon>Magnoliopsida</taxon>
        <taxon>Amborellales</taxon>
        <taxon>Amborellaceae</taxon>
        <taxon>Amborella</taxon>
    </lineage>
</organism>
<sequence>MATPFGHRCLVFNVDPSYAPLHEELAKLHHGTGFTKTSISIYYCRLQVIYVRGPSPLFLVHVHTTLPLLPIVLLLSKEELFNFVGDNIMLQSAKSRPCSFVEVWVGEHCHPDTHTVSRYLVIKVTWTGSRAFKVLVRTEIFWASLRPRAAVRKEESVHGSKKRGEHAW</sequence>
<dbReference type="Proteomes" id="UP000017836">
    <property type="component" value="Unassembled WGS sequence"/>
</dbReference>
<dbReference type="EMBL" id="KI392596">
    <property type="protein sequence ID" value="ERN12932.1"/>
    <property type="molecule type" value="Genomic_DNA"/>
</dbReference>
<protein>
    <submittedName>
        <fullName evidence="1">Uncharacterized protein</fullName>
    </submittedName>
</protein>
<reference evidence="2" key="1">
    <citation type="journal article" date="2013" name="Science">
        <title>The Amborella genome and the evolution of flowering plants.</title>
        <authorList>
            <consortium name="Amborella Genome Project"/>
        </authorList>
    </citation>
    <scope>NUCLEOTIDE SEQUENCE [LARGE SCALE GENOMIC DNA]</scope>
</reference>
<gene>
    <name evidence="1" type="ORF">AMTR_s00050p00214660</name>
</gene>
<dbReference type="AlphaFoldDB" id="W1PSC9"/>
<evidence type="ECO:0000313" key="1">
    <source>
        <dbReference type="EMBL" id="ERN12932.1"/>
    </source>
</evidence>
<accession>W1PSC9</accession>
<dbReference type="HOGENOM" id="CLU_1588678_0_0_1"/>
<keyword evidence="2" id="KW-1185">Reference proteome</keyword>
<name>W1PSC9_AMBTC</name>